<feature type="region of interest" description="Disordered" evidence="1">
    <location>
        <begin position="1"/>
        <end position="36"/>
    </location>
</feature>
<protein>
    <submittedName>
        <fullName evidence="2">Uncharacterized protein</fullName>
    </submittedName>
</protein>
<dbReference type="AlphaFoldDB" id="A0A7S1WUE7"/>
<reference evidence="2" key="1">
    <citation type="submission" date="2021-01" db="EMBL/GenBank/DDBJ databases">
        <authorList>
            <person name="Corre E."/>
            <person name="Pelletier E."/>
            <person name="Niang G."/>
            <person name="Scheremetjew M."/>
            <person name="Finn R."/>
            <person name="Kale V."/>
            <person name="Holt S."/>
            <person name="Cochrane G."/>
            <person name="Meng A."/>
            <person name="Brown T."/>
            <person name="Cohen L."/>
        </authorList>
    </citation>
    <scope>NUCLEOTIDE SEQUENCE</scope>
    <source>
        <strain evidence="2">OF101</strain>
    </source>
</reference>
<evidence type="ECO:0000313" key="2">
    <source>
        <dbReference type="EMBL" id="CAD9188702.1"/>
    </source>
</evidence>
<accession>A0A7S1WUE7</accession>
<evidence type="ECO:0000256" key="1">
    <source>
        <dbReference type="SAM" id="MobiDB-lite"/>
    </source>
</evidence>
<proteinExistence type="predicted"/>
<gene>
    <name evidence="2" type="ORF">ACAT0790_LOCUS65476</name>
</gene>
<sequence>MAGMNRPIVPATVIDPSKRPRITPPMQTVRGVTPPVRTFTAPGAKAMQVRPMTPRTVLQRPMTPGVRPPGQQGTPRPAIRPVTPAAKAQEKPGNLIRSLLQKL</sequence>
<feature type="region of interest" description="Disordered" evidence="1">
    <location>
        <begin position="58"/>
        <end position="103"/>
    </location>
</feature>
<name>A0A7S1WUE7_ALECA</name>
<organism evidence="2">
    <name type="scientific">Alexandrium catenella</name>
    <name type="common">Red tide dinoflagellate</name>
    <name type="synonym">Gonyaulax catenella</name>
    <dbReference type="NCBI Taxonomy" id="2925"/>
    <lineage>
        <taxon>Eukaryota</taxon>
        <taxon>Sar</taxon>
        <taxon>Alveolata</taxon>
        <taxon>Dinophyceae</taxon>
        <taxon>Gonyaulacales</taxon>
        <taxon>Pyrocystaceae</taxon>
        <taxon>Alexandrium</taxon>
    </lineage>
</organism>
<dbReference type="EMBL" id="HBGE01109797">
    <property type="protein sequence ID" value="CAD9188702.1"/>
    <property type="molecule type" value="Transcribed_RNA"/>
</dbReference>